<keyword evidence="3 4" id="KW-0408">Iron</keyword>
<evidence type="ECO:0000256" key="4">
    <source>
        <dbReference type="PROSITE-ProRule" id="PRU00433"/>
    </source>
</evidence>
<comment type="caution">
    <text evidence="6">The sequence shown here is derived from an EMBL/GenBank/DDBJ whole genome shotgun (WGS) entry which is preliminary data.</text>
</comment>
<dbReference type="Proteomes" id="UP001523392">
    <property type="component" value="Unassembled WGS sequence"/>
</dbReference>
<dbReference type="PANTHER" id="PTHR35008">
    <property type="entry name" value="BLL4482 PROTEIN-RELATED"/>
    <property type="match status" value="1"/>
</dbReference>
<dbReference type="InterPro" id="IPR036909">
    <property type="entry name" value="Cyt_c-like_dom_sf"/>
</dbReference>
<dbReference type="SUPFAM" id="SSF46626">
    <property type="entry name" value="Cytochrome c"/>
    <property type="match status" value="2"/>
</dbReference>
<dbReference type="InterPro" id="IPR009056">
    <property type="entry name" value="Cyt_c-like_dom"/>
</dbReference>
<dbReference type="RefSeq" id="WP_252951676.1">
    <property type="nucleotide sequence ID" value="NZ_JAFIRR010000015.1"/>
</dbReference>
<name>A0ABT1D076_9PROT</name>
<sequence>MRRRWHWLWLLPAAGALAAAALWWLSAPRPRFGPEAAAMFEQGDAARGRLIFAAGDCASCHASPGQPDRLRLGGGMALASMLGTFRPPNISPDPEDGIGRWSGVEFANALMAGVSPDGRHYYPALPYIGYAQMRPEDVADLWAYLRTLPPVPGRAPPHDLAFPLTIRRPIGLWKLVYLEERPLAPDPAQDAAWNRGRYLVEAVAHCAECHASRGPLLAVKESTRLAGGPDQEGTGFVPNITPARLGHWSEADFATLLRTGRSPEGRLARSSMADVVLNTAELPEEDRLAIAHFLKSQPPRPTPQP</sequence>
<dbReference type="Gene3D" id="1.10.760.10">
    <property type="entry name" value="Cytochrome c-like domain"/>
    <property type="match status" value="2"/>
</dbReference>
<feature type="domain" description="Cytochrome c" evidence="5">
    <location>
        <begin position="43"/>
        <end position="149"/>
    </location>
</feature>
<dbReference type="InterPro" id="IPR051459">
    <property type="entry name" value="Cytochrome_c-type_DH"/>
</dbReference>
<dbReference type="PANTHER" id="PTHR35008:SF8">
    <property type="entry name" value="ALCOHOL DEHYDROGENASE CYTOCHROME C SUBUNIT"/>
    <property type="match status" value="1"/>
</dbReference>
<evidence type="ECO:0000256" key="3">
    <source>
        <dbReference type="ARBA" id="ARBA00023004"/>
    </source>
</evidence>
<organism evidence="6 7">
    <name type="scientific">Siccirubricoccus soli</name>
    <dbReference type="NCBI Taxonomy" id="2899147"/>
    <lineage>
        <taxon>Bacteria</taxon>
        <taxon>Pseudomonadati</taxon>
        <taxon>Pseudomonadota</taxon>
        <taxon>Alphaproteobacteria</taxon>
        <taxon>Acetobacterales</taxon>
        <taxon>Roseomonadaceae</taxon>
        <taxon>Siccirubricoccus</taxon>
    </lineage>
</organism>
<reference evidence="6 7" key="1">
    <citation type="submission" date="2021-12" db="EMBL/GenBank/DDBJ databases">
        <title>Siccirubricoccus leaddurans sp. nov., a high concentration Zn2+ tolerance bacterium.</title>
        <authorList>
            <person name="Cao Y."/>
        </authorList>
    </citation>
    <scope>NUCLEOTIDE SEQUENCE [LARGE SCALE GENOMIC DNA]</scope>
    <source>
        <strain evidence="6 7">KC 17139</strain>
    </source>
</reference>
<evidence type="ECO:0000256" key="2">
    <source>
        <dbReference type="ARBA" id="ARBA00022723"/>
    </source>
</evidence>
<accession>A0ABT1D076</accession>
<evidence type="ECO:0000256" key="1">
    <source>
        <dbReference type="ARBA" id="ARBA00022617"/>
    </source>
</evidence>
<proteinExistence type="predicted"/>
<evidence type="ECO:0000259" key="5">
    <source>
        <dbReference type="PROSITE" id="PS51007"/>
    </source>
</evidence>
<dbReference type="EMBL" id="JAFIRR010000015">
    <property type="protein sequence ID" value="MCO6415067.1"/>
    <property type="molecule type" value="Genomic_DNA"/>
</dbReference>
<evidence type="ECO:0000313" key="7">
    <source>
        <dbReference type="Proteomes" id="UP001523392"/>
    </source>
</evidence>
<gene>
    <name evidence="6" type="ORF">JYK14_02590</name>
</gene>
<feature type="domain" description="Cytochrome c" evidence="5">
    <location>
        <begin position="191"/>
        <end position="298"/>
    </location>
</feature>
<keyword evidence="7" id="KW-1185">Reference proteome</keyword>
<keyword evidence="1 4" id="KW-0349">Heme</keyword>
<evidence type="ECO:0000313" key="6">
    <source>
        <dbReference type="EMBL" id="MCO6415067.1"/>
    </source>
</evidence>
<dbReference type="PROSITE" id="PS51007">
    <property type="entry name" value="CYTC"/>
    <property type="match status" value="2"/>
</dbReference>
<protein>
    <submittedName>
        <fullName evidence="6">Cytochrome c</fullName>
    </submittedName>
</protein>
<dbReference type="Pfam" id="PF00034">
    <property type="entry name" value="Cytochrom_C"/>
    <property type="match status" value="1"/>
</dbReference>
<keyword evidence="2 4" id="KW-0479">Metal-binding</keyword>